<comment type="caution">
    <text evidence="1">The sequence shown here is derived from an EMBL/GenBank/DDBJ whole genome shotgun (WGS) entry which is preliminary data.</text>
</comment>
<sequence>MTDDTCPTCRHYQALREQAKQAGDYSKATDYEVLRRRHPTHTVHIPSQPGGGRAA</sequence>
<dbReference type="EMBL" id="ASQP01000089">
    <property type="protein sequence ID" value="OMI40398.1"/>
    <property type="molecule type" value="Genomic_DNA"/>
</dbReference>
<evidence type="ECO:0000313" key="1">
    <source>
        <dbReference type="EMBL" id="OMI40398.1"/>
    </source>
</evidence>
<dbReference type="STRING" id="67365.GCA_001704635_07854"/>
<evidence type="ECO:0000313" key="2">
    <source>
        <dbReference type="Proteomes" id="UP000186168"/>
    </source>
</evidence>
<keyword evidence="2" id="KW-1185">Reference proteome</keyword>
<proteinExistence type="predicted"/>
<organism evidence="1 2">
    <name type="scientific">Streptomyces sparsogenes DSM 40356</name>
    <dbReference type="NCBI Taxonomy" id="1331668"/>
    <lineage>
        <taxon>Bacteria</taxon>
        <taxon>Bacillati</taxon>
        <taxon>Actinomycetota</taxon>
        <taxon>Actinomycetes</taxon>
        <taxon>Kitasatosporales</taxon>
        <taxon>Streptomycetaceae</taxon>
        <taxon>Streptomyces</taxon>
    </lineage>
</organism>
<name>A0A1R1SQ20_9ACTN</name>
<dbReference type="GeneID" id="96748827"/>
<gene>
    <name evidence="1" type="ORF">SPAR_06035</name>
</gene>
<dbReference type="AlphaFoldDB" id="A0A1R1SQ20"/>
<dbReference type="Proteomes" id="UP000186168">
    <property type="component" value="Unassembled WGS sequence"/>
</dbReference>
<protein>
    <submittedName>
        <fullName evidence="1">Uncharacterized protein</fullName>
    </submittedName>
</protein>
<accession>A0A1R1SQ20</accession>
<reference evidence="1 2" key="1">
    <citation type="submission" date="2013-05" db="EMBL/GenBank/DDBJ databases">
        <title>Genome sequence of Streptomyces sparsogenes DSM 40356.</title>
        <authorList>
            <person name="Coyne S."/>
            <person name="Seebeck F.P."/>
        </authorList>
    </citation>
    <scope>NUCLEOTIDE SEQUENCE [LARGE SCALE GENOMIC DNA]</scope>
    <source>
        <strain evidence="1 2">DSM 40356</strain>
    </source>
</reference>
<dbReference type="RefSeq" id="WP_170066584.1">
    <property type="nucleotide sequence ID" value="NZ_ASQP01000089.1"/>
</dbReference>